<accession>X0XGP2</accession>
<evidence type="ECO:0000313" key="1">
    <source>
        <dbReference type="EMBL" id="GAG24106.1"/>
    </source>
</evidence>
<proteinExistence type="predicted"/>
<reference evidence="1" key="1">
    <citation type="journal article" date="2014" name="Front. Microbiol.">
        <title>High frequency of phylogenetically diverse reductive dehalogenase-homologous genes in deep subseafloor sedimentary metagenomes.</title>
        <authorList>
            <person name="Kawai M."/>
            <person name="Futagami T."/>
            <person name="Toyoda A."/>
            <person name="Takaki Y."/>
            <person name="Nishi S."/>
            <person name="Hori S."/>
            <person name="Arai W."/>
            <person name="Tsubouchi T."/>
            <person name="Morono Y."/>
            <person name="Uchiyama I."/>
            <person name="Ito T."/>
            <person name="Fujiyama A."/>
            <person name="Inagaki F."/>
            <person name="Takami H."/>
        </authorList>
    </citation>
    <scope>NUCLEOTIDE SEQUENCE</scope>
    <source>
        <strain evidence="1">Expedition CK06-06</strain>
    </source>
</reference>
<gene>
    <name evidence="1" type="ORF">S01H1_47763</name>
</gene>
<dbReference type="EMBL" id="BARS01030635">
    <property type="protein sequence ID" value="GAG24106.1"/>
    <property type="molecule type" value="Genomic_DNA"/>
</dbReference>
<organism evidence="1">
    <name type="scientific">marine sediment metagenome</name>
    <dbReference type="NCBI Taxonomy" id="412755"/>
    <lineage>
        <taxon>unclassified sequences</taxon>
        <taxon>metagenomes</taxon>
        <taxon>ecological metagenomes</taxon>
    </lineage>
</organism>
<sequence length="34" mass="3789">DGRLVTGARSYYYRAKNAEAIRTAMVDRLASLAE</sequence>
<comment type="caution">
    <text evidence="1">The sequence shown here is derived from an EMBL/GenBank/DDBJ whole genome shotgun (WGS) entry which is preliminary data.</text>
</comment>
<protein>
    <submittedName>
        <fullName evidence="1">Uncharacterized protein</fullName>
    </submittedName>
</protein>
<feature type="non-terminal residue" evidence="1">
    <location>
        <position position="1"/>
    </location>
</feature>
<dbReference type="AlphaFoldDB" id="X0XGP2"/>
<name>X0XGP2_9ZZZZ</name>